<dbReference type="Gene3D" id="3.40.50.1000">
    <property type="entry name" value="HAD superfamily/HAD-like"/>
    <property type="match status" value="1"/>
</dbReference>
<evidence type="ECO:0000256" key="1">
    <source>
        <dbReference type="ARBA" id="ARBA00001946"/>
    </source>
</evidence>
<keyword evidence="4" id="KW-0460">Magnesium</keyword>
<dbReference type="SFLD" id="SFLDG01129">
    <property type="entry name" value="C1.5:_HAD__Beta-PGM__Phosphata"/>
    <property type="match status" value="1"/>
</dbReference>
<dbReference type="PANTHER" id="PTHR46193:SF10">
    <property type="entry name" value="6-PHOSPHOGLUCONATE PHOSPHATASE"/>
    <property type="match status" value="1"/>
</dbReference>
<dbReference type="InterPro" id="IPR006439">
    <property type="entry name" value="HAD-SF_hydro_IA"/>
</dbReference>
<dbReference type="SFLD" id="SFLDS00003">
    <property type="entry name" value="Haloacid_Dehalogenase"/>
    <property type="match status" value="1"/>
</dbReference>
<comment type="similarity">
    <text evidence="2">Belongs to the HAD-like hydrolase superfamily. CbbY/CbbZ/Gph/YieH family.</text>
</comment>
<dbReference type="PRINTS" id="PR00413">
    <property type="entry name" value="HADHALOGNASE"/>
</dbReference>
<proteinExistence type="inferred from homology"/>
<keyword evidence="3" id="KW-0479">Metal-binding</keyword>
<accession>A0ABY2G493</accession>
<keyword evidence="6" id="KW-1185">Reference proteome</keyword>
<dbReference type="PANTHER" id="PTHR46193">
    <property type="entry name" value="6-PHOSPHOGLUCONATE PHOSPHATASE"/>
    <property type="match status" value="1"/>
</dbReference>
<organism evidence="5 6">
    <name type="scientific">Meridianimaribacter flavus</name>
    <dbReference type="NCBI Taxonomy" id="571115"/>
    <lineage>
        <taxon>Bacteria</taxon>
        <taxon>Pseudomonadati</taxon>
        <taxon>Bacteroidota</taxon>
        <taxon>Flavobacteriia</taxon>
        <taxon>Flavobacteriales</taxon>
        <taxon>Flavobacteriaceae</taxon>
        <taxon>Meridianimaribacter</taxon>
    </lineage>
</organism>
<keyword evidence="5" id="KW-0378">Hydrolase</keyword>
<dbReference type="GO" id="GO:0016787">
    <property type="term" value="F:hydrolase activity"/>
    <property type="evidence" value="ECO:0007669"/>
    <property type="project" value="UniProtKB-KW"/>
</dbReference>
<dbReference type="CDD" id="cd07526">
    <property type="entry name" value="HAD_BPGM_like"/>
    <property type="match status" value="1"/>
</dbReference>
<evidence type="ECO:0000313" key="5">
    <source>
        <dbReference type="EMBL" id="TDY11626.1"/>
    </source>
</evidence>
<dbReference type="SUPFAM" id="SSF56784">
    <property type="entry name" value="HAD-like"/>
    <property type="match status" value="1"/>
</dbReference>
<gene>
    <name evidence="5" type="ORF">A8975_1465</name>
</gene>
<reference evidence="5 6" key="1">
    <citation type="submission" date="2019-03" db="EMBL/GenBank/DDBJ databases">
        <title>Genomic Encyclopedia of Type Strains, Phase III (KMG-III): the genomes of soil and plant-associated and newly described type strains.</title>
        <authorList>
            <person name="Whitman W."/>
        </authorList>
    </citation>
    <scope>NUCLEOTIDE SEQUENCE [LARGE SCALE GENOMIC DNA]</scope>
    <source>
        <strain evidence="5 6">CGMCC 1.10957</strain>
    </source>
</reference>
<name>A0ABY2G493_9FLAO</name>
<dbReference type="Proteomes" id="UP000294930">
    <property type="component" value="Unassembled WGS sequence"/>
</dbReference>
<comment type="caution">
    <text evidence="5">The sequence shown here is derived from an EMBL/GenBank/DDBJ whole genome shotgun (WGS) entry which is preliminary data.</text>
</comment>
<dbReference type="SFLD" id="SFLDG01135">
    <property type="entry name" value="C1.5.6:_HAD__Beta-PGM__Phospha"/>
    <property type="match status" value="1"/>
</dbReference>
<dbReference type="InterPro" id="IPR051600">
    <property type="entry name" value="Beta-PGM-like"/>
</dbReference>
<evidence type="ECO:0000313" key="6">
    <source>
        <dbReference type="Proteomes" id="UP000294930"/>
    </source>
</evidence>
<dbReference type="NCBIfam" id="TIGR01509">
    <property type="entry name" value="HAD-SF-IA-v3"/>
    <property type="match status" value="1"/>
</dbReference>
<evidence type="ECO:0000256" key="3">
    <source>
        <dbReference type="ARBA" id="ARBA00022723"/>
    </source>
</evidence>
<dbReference type="EMBL" id="SOQZ01000003">
    <property type="protein sequence ID" value="TDY11626.1"/>
    <property type="molecule type" value="Genomic_DNA"/>
</dbReference>
<dbReference type="Pfam" id="PF00702">
    <property type="entry name" value="Hydrolase"/>
    <property type="match status" value="1"/>
</dbReference>
<protein>
    <submittedName>
        <fullName evidence="5">HAD superfamily hydrolase (TIGR01509 family)</fullName>
    </submittedName>
</protein>
<comment type="cofactor">
    <cofactor evidence="1">
        <name>Mg(2+)</name>
        <dbReference type="ChEBI" id="CHEBI:18420"/>
    </cofactor>
</comment>
<dbReference type="RefSeq" id="WP_243832959.1">
    <property type="nucleotide sequence ID" value="NZ_SOQZ01000003.1"/>
</dbReference>
<evidence type="ECO:0000256" key="2">
    <source>
        <dbReference type="ARBA" id="ARBA00006171"/>
    </source>
</evidence>
<dbReference type="Gene3D" id="1.10.150.240">
    <property type="entry name" value="Putative phosphatase, domain 2"/>
    <property type="match status" value="1"/>
</dbReference>
<sequence>MMSKYKCIIFDCDGVLVDSEPIGNQVLVDMANGYGADIDLDYAFKHFKGGSIYTCRDKIQALVNQPLSQGFIAEYRRRSYNAFKEQIQPVEGVKEVIESLSIPFCVASSGPTEKIRLNLELTGLLPYFEDNIFSCYTIEKWKPEPDVFIWAAKTMGFKPEDCVVIEDSLTGIQAAKAGGFDVFGFTAHDYNNELEAEATTTFNSMEKLLELI</sequence>
<dbReference type="InterPro" id="IPR023214">
    <property type="entry name" value="HAD_sf"/>
</dbReference>
<dbReference type="InterPro" id="IPR023198">
    <property type="entry name" value="PGP-like_dom2"/>
</dbReference>
<dbReference type="InterPro" id="IPR036412">
    <property type="entry name" value="HAD-like_sf"/>
</dbReference>
<evidence type="ECO:0000256" key="4">
    <source>
        <dbReference type="ARBA" id="ARBA00022842"/>
    </source>
</evidence>